<dbReference type="AlphaFoldDB" id="A0A7J6LRW4"/>
<evidence type="ECO:0000256" key="1">
    <source>
        <dbReference type="ARBA" id="ARBA00022603"/>
    </source>
</evidence>
<name>A0A7J6LRW4_PEROL</name>
<evidence type="ECO:0000313" key="6">
    <source>
        <dbReference type="EMBL" id="KAF4661977.1"/>
    </source>
</evidence>
<keyword evidence="3" id="KW-0949">S-adenosyl-L-methionine</keyword>
<dbReference type="EMBL" id="JABAHT010000698">
    <property type="protein sequence ID" value="KAF4652665.1"/>
    <property type="molecule type" value="Genomic_DNA"/>
</dbReference>
<evidence type="ECO:0000256" key="2">
    <source>
        <dbReference type="ARBA" id="ARBA00022679"/>
    </source>
</evidence>
<evidence type="ECO:0000256" key="3">
    <source>
        <dbReference type="ARBA" id="ARBA00022691"/>
    </source>
</evidence>
<dbReference type="PROSITE" id="PS51682">
    <property type="entry name" value="SAM_OMT_I"/>
    <property type="match status" value="1"/>
</dbReference>
<dbReference type="GO" id="GO:0008757">
    <property type="term" value="F:S-adenosylmethionine-dependent methyltransferase activity"/>
    <property type="evidence" value="ECO:0007669"/>
    <property type="project" value="TreeGrafter"/>
</dbReference>
<dbReference type="GO" id="GO:0032259">
    <property type="term" value="P:methylation"/>
    <property type="evidence" value="ECO:0007669"/>
    <property type="project" value="UniProtKB-KW"/>
</dbReference>
<dbReference type="OrthoDB" id="10251242at2759"/>
<sequence length="236" mass="26305">MRTQELKSAGPPTIAKHPELTQYYYDNSIRATDLQRQFYDRIASRDQAVMAGGPDEAQFFSLFLRAMGAKKALEVGVFRGSTTAYLAQGVGEDGKVIGLDICKEFLDEVKAEDFWRELGVADRIEIRIGNAVAGMKKLIEDEDAANTFDFIFIDANKTDYDTYYELALKLAKPTTGIIAVDNTFFHGTVLDGQHADGSAIDRLNKKIMLDDRVENSMLCICDGVSIVRKRGPDEKQ</sequence>
<dbReference type="GO" id="GO:0008171">
    <property type="term" value="F:O-methyltransferase activity"/>
    <property type="evidence" value="ECO:0007669"/>
    <property type="project" value="InterPro"/>
</dbReference>
<protein>
    <submittedName>
        <fullName evidence="5 6">O-methyltransferase</fullName>
    </submittedName>
</protein>
<dbReference type="Proteomes" id="UP000570595">
    <property type="component" value="Unassembled WGS sequence"/>
</dbReference>
<dbReference type="InterPro" id="IPR050362">
    <property type="entry name" value="Cation-dep_OMT"/>
</dbReference>
<dbReference type="InterPro" id="IPR029063">
    <property type="entry name" value="SAM-dependent_MTases_sf"/>
</dbReference>
<evidence type="ECO:0000313" key="8">
    <source>
        <dbReference type="Proteomes" id="UP000572268"/>
    </source>
</evidence>
<keyword evidence="1 6" id="KW-0489">Methyltransferase</keyword>
<evidence type="ECO:0000256" key="4">
    <source>
        <dbReference type="ARBA" id="ARBA00023453"/>
    </source>
</evidence>
<dbReference type="Pfam" id="PF01596">
    <property type="entry name" value="Methyltransf_3"/>
    <property type="match status" value="1"/>
</dbReference>
<dbReference type="EMBL" id="JABANN010000335">
    <property type="protein sequence ID" value="KAF4661977.1"/>
    <property type="molecule type" value="Genomic_DNA"/>
</dbReference>
<keyword evidence="2 6" id="KW-0808">Transferase</keyword>
<dbReference type="Proteomes" id="UP000572268">
    <property type="component" value="Unassembled WGS sequence"/>
</dbReference>
<organism evidence="6 8">
    <name type="scientific">Perkinsus olseni</name>
    <name type="common">Perkinsus atlanticus</name>
    <dbReference type="NCBI Taxonomy" id="32597"/>
    <lineage>
        <taxon>Eukaryota</taxon>
        <taxon>Sar</taxon>
        <taxon>Alveolata</taxon>
        <taxon>Perkinsozoa</taxon>
        <taxon>Perkinsea</taxon>
        <taxon>Perkinsida</taxon>
        <taxon>Perkinsidae</taxon>
        <taxon>Perkinsus</taxon>
    </lineage>
</organism>
<dbReference type="PANTHER" id="PTHR10509">
    <property type="entry name" value="O-METHYLTRANSFERASE-RELATED"/>
    <property type="match status" value="1"/>
</dbReference>
<dbReference type="InterPro" id="IPR002935">
    <property type="entry name" value="SAM_O-MeTrfase"/>
</dbReference>
<comment type="caution">
    <text evidence="6">The sequence shown here is derived from an EMBL/GenBank/DDBJ whole genome shotgun (WGS) entry which is preliminary data.</text>
</comment>
<proteinExistence type="inferred from homology"/>
<reference evidence="7 8" key="1">
    <citation type="submission" date="2020-04" db="EMBL/GenBank/DDBJ databases">
        <title>Perkinsus olseni comparative genomics.</title>
        <authorList>
            <person name="Bogema D.R."/>
        </authorList>
    </citation>
    <scope>NUCLEOTIDE SEQUENCE [LARGE SCALE GENOMIC DNA]</scope>
    <source>
        <strain evidence="5">ATCC PRA-179</strain>
        <strain evidence="6">ATCC PRA-31</strain>
    </source>
</reference>
<dbReference type="PANTHER" id="PTHR10509:SF14">
    <property type="entry name" value="CAFFEOYL-COA O-METHYLTRANSFERASE 3-RELATED"/>
    <property type="match status" value="1"/>
</dbReference>
<accession>A0A7J6LRW4</accession>
<dbReference type="Gene3D" id="3.40.50.150">
    <property type="entry name" value="Vaccinia Virus protein VP39"/>
    <property type="match status" value="1"/>
</dbReference>
<comment type="similarity">
    <text evidence="4">Belongs to the class I-like SAM-binding methyltransferase superfamily. Cation-dependent O-methyltransferase family.</text>
</comment>
<dbReference type="SUPFAM" id="SSF53335">
    <property type="entry name" value="S-adenosyl-L-methionine-dependent methyltransferases"/>
    <property type="match status" value="1"/>
</dbReference>
<evidence type="ECO:0000313" key="7">
    <source>
        <dbReference type="Proteomes" id="UP000570595"/>
    </source>
</evidence>
<gene>
    <name evidence="6" type="primary">COMTD1</name>
    <name evidence="5" type="synonym">COMTD1_1</name>
    <name evidence="6" type="ORF">FOL46_005519</name>
    <name evidence="5" type="ORF">FOZ61_009485</name>
</gene>
<evidence type="ECO:0000313" key="5">
    <source>
        <dbReference type="EMBL" id="KAF4652665.1"/>
    </source>
</evidence>